<dbReference type="Gene3D" id="2.60.120.200">
    <property type="match status" value="1"/>
</dbReference>
<dbReference type="SUPFAM" id="SSF49899">
    <property type="entry name" value="Concanavalin A-like lectins/glucanases"/>
    <property type="match status" value="1"/>
</dbReference>
<dbReference type="InterPro" id="IPR006558">
    <property type="entry name" value="LamG-like"/>
</dbReference>
<dbReference type="Proteomes" id="UP000287394">
    <property type="component" value="Chromosome"/>
</dbReference>
<organism evidence="1 2">
    <name type="scientific">Capsulimonas corticalis</name>
    <dbReference type="NCBI Taxonomy" id="2219043"/>
    <lineage>
        <taxon>Bacteria</taxon>
        <taxon>Bacillati</taxon>
        <taxon>Armatimonadota</taxon>
        <taxon>Armatimonadia</taxon>
        <taxon>Capsulimonadales</taxon>
        <taxon>Capsulimonadaceae</taxon>
        <taxon>Capsulimonas</taxon>
    </lineage>
</organism>
<dbReference type="OrthoDB" id="9760056at2"/>
<dbReference type="InterPro" id="IPR013320">
    <property type="entry name" value="ConA-like_dom_sf"/>
</dbReference>
<dbReference type="AlphaFoldDB" id="A0A402D0U6"/>
<evidence type="ECO:0000313" key="2">
    <source>
        <dbReference type="Proteomes" id="UP000287394"/>
    </source>
</evidence>
<sequence>MIEKSTLSRVQKLSFTLTLGVLTYTPQSAFAVTPTASHDYEFHGEGSGGSFADTASAPAITDNGVAVGGAYIPLENNILITNGAVGAGGKLPQDVFVTGFYTGSFSISEVFAYQNTTTAFQTLFSFSTDTAHYLIAHPFRGDTGKLSVDFNNGGGEVSLQANAPLSNNNVRLTVTYDASTTQATLYVNGVLSAQHAVPGGFNISAIAGPNYSGVAGLSPYGDPSLIGYTNSFRIFNTALTASQIP</sequence>
<name>A0A402D0U6_9BACT</name>
<keyword evidence="2" id="KW-1185">Reference proteome</keyword>
<accession>A0A402D0U6</accession>
<evidence type="ECO:0000313" key="1">
    <source>
        <dbReference type="EMBL" id="BDI33490.1"/>
    </source>
</evidence>
<proteinExistence type="predicted"/>
<dbReference type="SMART" id="SM00560">
    <property type="entry name" value="LamGL"/>
    <property type="match status" value="1"/>
</dbReference>
<gene>
    <name evidence="1" type="ORF">CCAX7_55410</name>
</gene>
<reference evidence="1 2" key="1">
    <citation type="journal article" date="2019" name="Int. J. Syst. Evol. Microbiol.">
        <title>Capsulimonas corticalis gen. nov., sp. nov., an aerobic capsulated bacterium, of a novel bacterial order, Capsulimonadales ord. nov., of the class Armatimonadia of the phylum Armatimonadetes.</title>
        <authorList>
            <person name="Li J."/>
            <person name="Kudo C."/>
            <person name="Tonouchi A."/>
        </authorList>
    </citation>
    <scope>NUCLEOTIDE SEQUENCE [LARGE SCALE GENOMIC DNA]</scope>
    <source>
        <strain evidence="1 2">AX-7</strain>
    </source>
</reference>
<dbReference type="RefSeq" id="WP_119323177.1">
    <property type="nucleotide sequence ID" value="NZ_AP025739.1"/>
</dbReference>
<dbReference type="Pfam" id="PF13385">
    <property type="entry name" value="Laminin_G_3"/>
    <property type="match status" value="1"/>
</dbReference>
<dbReference type="EMBL" id="AP025739">
    <property type="protein sequence ID" value="BDI33490.1"/>
    <property type="molecule type" value="Genomic_DNA"/>
</dbReference>
<protein>
    <submittedName>
        <fullName evidence="1">Uncharacterized protein</fullName>
    </submittedName>
</protein>
<dbReference type="KEGG" id="ccot:CCAX7_55410"/>